<dbReference type="SUPFAM" id="SSF52096">
    <property type="entry name" value="ClpP/crotonase"/>
    <property type="match status" value="1"/>
</dbReference>
<keyword evidence="4" id="KW-0378">Hydrolase</keyword>
<dbReference type="InterPro" id="IPR001907">
    <property type="entry name" value="ClpP"/>
</dbReference>
<dbReference type="GO" id="GO:0006515">
    <property type="term" value="P:protein quality control for misfolded or incompletely synthesized proteins"/>
    <property type="evidence" value="ECO:0007669"/>
    <property type="project" value="TreeGrafter"/>
</dbReference>
<dbReference type="Pfam" id="PF00574">
    <property type="entry name" value="CLP_protease"/>
    <property type="match status" value="1"/>
</dbReference>
<comment type="caution">
    <text evidence="4">The sequence shown here is derived from an EMBL/GenBank/DDBJ whole genome shotgun (WGS) entry which is preliminary data.</text>
</comment>
<keyword evidence="5" id="KW-1185">Reference proteome</keyword>
<protein>
    <recommendedName>
        <fullName evidence="2">ATP-dependent Clp protease proteolytic subunit</fullName>
    </recommendedName>
</protein>
<dbReference type="GO" id="GO:0051117">
    <property type="term" value="F:ATPase binding"/>
    <property type="evidence" value="ECO:0007669"/>
    <property type="project" value="TreeGrafter"/>
</dbReference>
<comment type="similarity">
    <text evidence="1 2">Belongs to the peptidase S14 family.</text>
</comment>
<feature type="compositionally biased region" description="Basic and acidic residues" evidence="3">
    <location>
        <begin position="1"/>
        <end position="11"/>
    </location>
</feature>
<proteinExistence type="inferred from homology"/>
<reference evidence="4" key="2">
    <citation type="submission" date="2020-09" db="EMBL/GenBank/DDBJ databases">
        <authorList>
            <person name="Sun Q."/>
            <person name="Zhou Y."/>
        </authorList>
    </citation>
    <scope>NUCLEOTIDE SEQUENCE</scope>
    <source>
        <strain evidence="4">CGMCC 4.7299</strain>
    </source>
</reference>
<evidence type="ECO:0000256" key="3">
    <source>
        <dbReference type="SAM" id="MobiDB-lite"/>
    </source>
</evidence>
<accession>A0A8J3BUI1</accession>
<dbReference type="InterPro" id="IPR023562">
    <property type="entry name" value="ClpP/TepA"/>
</dbReference>
<dbReference type="EMBL" id="BMMX01000001">
    <property type="protein sequence ID" value="GGK71305.1"/>
    <property type="molecule type" value="Genomic_DNA"/>
</dbReference>
<dbReference type="AlphaFoldDB" id="A0A8J3BUI1"/>
<dbReference type="PANTHER" id="PTHR10381:SF11">
    <property type="entry name" value="ATP-DEPENDENT CLP PROTEASE PROTEOLYTIC SUBUNIT, MITOCHONDRIAL"/>
    <property type="match status" value="1"/>
</dbReference>
<evidence type="ECO:0000313" key="5">
    <source>
        <dbReference type="Proteomes" id="UP000656042"/>
    </source>
</evidence>
<dbReference type="PANTHER" id="PTHR10381">
    <property type="entry name" value="ATP-DEPENDENT CLP PROTEASE PROTEOLYTIC SUBUNIT"/>
    <property type="match status" value="1"/>
</dbReference>
<dbReference type="InterPro" id="IPR029045">
    <property type="entry name" value="ClpP/crotonase-like_dom_sf"/>
</dbReference>
<feature type="compositionally biased region" description="Pro residues" evidence="3">
    <location>
        <begin position="16"/>
        <end position="37"/>
    </location>
</feature>
<evidence type="ECO:0000256" key="1">
    <source>
        <dbReference type="ARBA" id="ARBA00007039"/>
    </source>
</evidence>
<evidence type="ECO:0000313" key="4">
    <source>
        <dbReference type="EMBL" id="GGK71305.1"/>
    </source>
</evidence>
<organism evidence="4 5">
    <name type="scientific">Mangrovihabitans endophyticus</name>
    <dbReference type="NCBI Taxonomy" id="1751298"/>
    <lineage>
        <taxon>Bacteria</taxon>
        <taxon>Bacillati</taxon>
        <taxon>Actinomycetota</taxon>
        <taxon>Actinomycetes</taxon>
        <taxon>Micromonosporales</taxon>
        <taxon>Micromonosporaceae</taxon>
        <taxon>Mangrovihabitans</taxon>
    </lineage>
</organism>
<dbReference type="GO" id="GO:0004176">
    <property type="term" value="F:ATP-dependent peptidase activity"/>
    <property type="evidence" value="ECO:0007669"/>
    <property type="project" value="InterPro"/>
</dbReference>
<keyword evidence="4" id="KW-0645">Protease</keyword>
<dbReference type="PRINTS" id="PR00127">
    <property type="entry name" value="CLPPROTEASEP"/>
</dbReference>
<dbReference type="GO" id="GO:0009368">
    <property type="term" value="C:endopeptidase Clp complex"/>
    <property type="evidence" value="ECO:0007669"/>
    <property type="project" value="TreeGrafter"/>
</dbReference>
<dbReference type="Gene3D" id="3.90.226.10">
    <property type="entry name" value="2-enoyl-CoA Hydratase, Chain A, domain 1"/>
    <property type="match status" value="1"/>
</dbReference>
<dbReference type="Proteomes" id="UP000656042">
    <property type="component" value="Unassembled WGS sequence"/>
</dbReference>
<evidence type="ECO:0000256" key="2">
    <source>
        <dbReference type="RuleBase" id="RU003567"/>
    </source>
</evidence>
<sequence>MPVDPRHDPMRWRPNPARPPEPWQPEPWQPGPVPPTPGDGGPGMPGWLEERLFDQRIVMLRGTLTPSTASGIAAALLTLDGGAHTGDPAPVQLHIASPGGDLVAAHTIIDVIDAMTGQVHAVVTSEAGGAVLAVLAAADRRAAYRHARFTLAEPRAAGLTGTADEVAAAAGQHLRELEEVVLRLVEATGQTRSRIEDDLAAGRRLSAAEAKDYGLIDRIIGTD</sequence>
<dbReference type="GO" id="GO:0004252">
    <property type="term" value="F:serine-type endopeptidase activity"/>
    <property type="evidence" value="ECO:0007669"/>
    <property type="project" value="InterPro"/>
</dbReference>
<reference evidence="4" key="1">
    <citation type="journal article" date="2014" name="Int. J. Syst. Evol. Microbiol.">
        <title>Complete genome sequence of Corynebacterium casei LMG S-19264T (=DSM 44701T), isolated from a smear-ripened cheese.</title>
        <authorList>
            <consortium name="US DOE Joint Genome Institute (JGI-PGF)"/>
            <person name="Walter F."/>
            <person name="Albersmeier A."/>
            <person name="Kalinowski J."/>
            <person name="Ruckert C."/>
        </authorList>
    </citation>
    <scope>NUCLEOTIDE SEQUENCE</scope>
    <source>
        <strain evidence="4">CGMCC 4.7299</strain>
    </source>
</reference>
<feature type="region of interest" description="Disordered" evidence="3">
    <location>
        <begin position="1"/>
        <end position="47"/>
    </location>
</feature>
<gene>
    <name evidence="4" type="primary">clpP2</name>
    <name evidence="4" type="ORF">GCM10012284_01330</name>
</gene>
<name>A0A8J3BUI1_9ACTN</name>